<evidence type="ECO:0000313" key="6">
    <source>
        <dbReference type="EMBL" id="GBP87847.1"/>
    </source>
</evidence>
<feature type="compositionally biased region" description="Basic and acidic residues" evidence="3">
    <location>
        <begin position="20"/>
        <end position="35"/>
    </location>
</feature>
<dbReference type="SUPFAM" id="SSF51905">
    <property type="entry name" value="FAD/NAD(P)-binding domain"/>
    <property type="match status" value="1"/>
</dbReference>
<evidence type="ECO:0000259" key="5">
    <source>
        <dbReference type="PROSITE" id="PS00624"/>
    </source>
</evidence>
<proteinExistence type="inferred from homology"/>
<dbReference type="Proteomes" id="UP000299102">
    <property type="component" value="Unassembled WGS sequence"/>
</dbReference>
<protein>
    <submittedName>
        <fullName evidence="6">Glucose dehydrogenase</fullName>
    </submittedName>
</protein>
<dbReference type="EMBL" id="BGZK01001890">
    <property type="protein sequence ID" value="GBP87847.1"/>
    <property type="molecule type" value="Genomic_DNA"/>
</dbReference>
<keyword evidence="2" id="KW-0274">FAD</keyword>
<dbReference type="AlphaFoldDB" id="A0A4C1ZML1"/>
<feature type="domain" description="Glucose-methanol-choline oxidoreductase N-terminal" evidence="5">
    <location>
        <begin position="444"/>
        <end position="458"/>
    </location>
</feature>
<gene>
    <name evidence="6" type="primary">Gld</name>
    <name evidence="6" type="ORF">EVAR_64422_1</name>
</gene>
<dbReference type="Gene3D" id="3.30.560.10">
    <property type="entry name" value="Glucose Oxidase, domain 3"/>
    <property type="match status" value="1"/>
</dbReference>
<dbReference type="InterPro" id="IPR000172">
    <property type="entry name" value="GMC_OxRdtase_N"/>
</dbReference>
<evidence type="ECO:0000313" key="7">
    <source>
        <dbReference type="Proteomes" id="UP000299102"/>
    </source>
</evidence>
<dbReference type="Gene3D" id="3.50.50.60">
    <property type="entry name" value="FAD/NAD(P)-binding domain"/>
    <property type="match status" value="1"/>
</dbReference>
<accession>A0A4C1ZML1</accession>
<dbReference type="PROSITE" id="PS00623">
    <property type="entry name" value="GMC_OXRED_1"/>
    <property type="match status" value="1"/>
</dbReference>
<evidence type="ECO:0000256" key="1">
    <source>
        <dbReference type="ARBA" id="ARBA00010790"/>
    </source>
</evidence>
<keyword evidence="2" id="KW-0285">Flavoprotein</keyword>
<feature type="region of interest" description="Disordered" evidence="3">
    <location>
        <begin position="1"/>
        <end position="41"/>
    </location>
</feature>
<organism evidence="6 7">
    <name type="scientific">Eumeta variegata</name>
    <name type="common">Bagworm moth</name>
    <name type="synonym">Eumeta japonica</name>
    <dbReference type="NCBI Taxonomy" id="151549"/>
    <lineage>
        <taxon>Eukaryota</taxon>
        <taxon>Metazoa</taxon>
        <taxon>Ecdysozoa</taxon>
        <taxon>Arthropoda</taxon>
        <taxon>Hexapoda</taxon>
        <taxon>Insecta</taxon>
        <taxon>Pterygota</taxon>
        <taxon>Neoptera</taxon>
        <taxon>Endopterygota</taxon>
        <taxon>Lepidoptera</taxon>
        <taxon>Glossata</taxon>
        <taxon>Ditrysia</taxon>
        <taxon>Tineoidea</taxon>
        <taxon>Psychidae</taxon>
        <taxon>Oiketicinae</taxon>
        <taxon>Eumeta</taxon>
    </lineage>
</organism>
<dbReference type="Pfam" id="PF00732">
    <property type="entry name" value="GMC_oxred_N"/>
    <property type="match status" value="1"/>
</dbReference>
<dbReference type="InterPro" id="IPR012132">
    <property type="entry name" value="GMC_OxRdtase"/>
</dbReference>
<dbReference type="PROSITE" id="PS00624">
    <property type="entry name" value="GMC_OXRED_2"/>
    <property type="match status" value="1"/>
</dbReference>
<dbReference type="PANTHER" id="PTHR11552">
    <property type="entry name" value="GLUCOSE-METHANOL-CHOLINE GMC OXIDOREDUCTASE"/>
    <property type="match status" value="1"/>
</dbReference>
<dbReference type="Pfam" id="PF05199">
    <property type="entry name" value="GMC_oxred_C"/>
    <property type="match status" value="1"/>
</dbReference>
<comment type="similarity">
    <text evidence="1 2">Belongs to the GMC oxidoreductase family.</text>
</comment>
<dbReference type="InterPro" id="IPR007867">
    <property type="entry name" value="GMC_OxRtase_C"/>
</dbReference>
<dbReference type="GO" id="GO:0050660">
    <property type="term" value="F:flavin adenine dinucleotide binding"/>
    <property type="evidence" value="ECO:0007669"/>
    <property type="project" value="InterPro"/>
</dbReference>
<reference evidence="6 7" key="1">
    <citation type="journal article" date="2019" name="Commun. Biol.">
        <title>The bagworm genome reveals a unique fibroin gene that provides high tensile strength.</title>
        <authorList>
            <person name="Kono N."/>
            <person name="Nakamura H."/>
            <person name="Ohtoshi R."/>
            <person name="Tomita M."/>
            <person name="Numata K."/>
            <person name="Arakawa K."/>
        </authorList>
    </citation>
    <scope>NUCLEOTIDE SEQUENCE [LARGE SCALE GENOMIC DNA]</scope>
</reference>
<name>A0A4C1ZML1_EUMVA</name>
<dbReference type="InterPro" id="IPR036188">
    <property type="entry name" value="FAD/NAD-bd_sf"/>
</dbReference>
<evidence type="ECO:0000256" key="3">
    <source>
        <dbReference type="SAM" id="MobiDB-lite"/>
    </source>
</evidence>
<keyword evidence="7" id="KW-1185">Reference proteome</keyword>
<comment type="caution">
    <text evidence="6">The sequence shown here is derived from an EMBL/GenBank/DDBJ whole genome shotgun (WGS) entry which is preliminary data.</text>
</comment>
<dbReference type="GO" id="GO:0016614">
    <property type="term" value="F:oxidoreductase activity, acting on CH-OH group of donors"/>
    <property type="evidence" value="ECO:0007669"/>
    <property type="project" value="InterPro"/>
</dbReference>
<dbReference type="PANTHER" id="PTHR11552:SF208">
    <property type="entry name" value="RE36204P-RELATED"/>
    <property type="match status" value="1"/>
</dbReference>
<evidence type="ECO:0000259" key="4">
    <source>
        <dbReference type="PROSITE" id="PS00623"/>
    </source>
</evidence>
<dbReference type="SUPFAM" id="SSF54373">
    <property type="entry name" value="FAD-linked reductases, C-terminal domain"/>
    <property type="match status" value="1"/>
</dbReference>
<sequence>MCAAGRCRESTSALAPHTLETTDSRPYRNDRRDPRPLFGSPLQDTFSWQRLELKPSTSVQNGSRTADDRRRRCSAIDDLSYPPNPKIAEVLGLVCCGLSANDALENIHSINAFGQWSVRYLTPEALYTEYADTQNDNGSAAPWPRGAIMDTLIQTLTPSSRGSAAFDIFSVFRDSYPLPGGLESPWSEYDYVIVGAGSSGSVLASRLTEDRGVDVLALEVGLPENLLTDVPVISSYFQRTGYTWPYRMELQPDVCRGMEFRRCFWPRGRAVGGTSVINYMLYTRGRPEDWDRIAADGNYGWSYGDVLPYYIKLEKTNLRYDSGDQYKGYKGKVSIENPPFRTRLVEAFLQAGRLLGNPTVDYNSPNEIGLGYAQLTTRQGHRLSAAKAYLHPHKNRKNLHILPESRATKIMIDPVTREATGVEFVRYGNKYVVKARREVIISAGPIESPKLLMLSGIGPEDHLTSMGIPVIQNLNVGRTLYDHISFDGVIFTLNTSNISIMEQREANLRNILRWLQFGDGVLASPGGVEGLGYIKTPVPYEPDVLVDIELISIAGSLASDGGGAIRKGMMIRDDIFNAAFGPLVNKETWSVFPLLLYPKSKGYLELKDRNPFSHPKIVGNYLSHPRDVATIIAAVRHIIEMGLSPPFQQYGAKLHEPDFPECRNLIFNSDEYWECAIRQITSTEHHQVGTCKMGPSTDPDAVVDPELRVYGMKNLRVVDSSIIPRQTVAHTNGPALMIAEKAADIIKRSWM</sequence>
<dbReference type="STRING" id="151549.A0A4C1ZML1"/>
<dbReference type="OrthoDB" id="269227at2759"/>
<evidence type="ECO:0000256" key="2">
    <source>
        <dbReference type="RuleBase" id="RU003968"/>
    </source>
</evidence>
<feature type="domain" description="Glucose-methanol-choline oxidoreductase N-terminal" evidence="4">
    <location>
        <begin position="268"/>
        <end position="291"/>
    </location>
</feature>